<feature type="region of interest" description="Disordered" evidence="1">
    <location>
        <begin position="1"/>
        <end position="136"/>
    </location>
</feature>
<evidence type="ECO:0000313" key="2">
    <source>
        <dbReference type="EMBL" id="CAA9344939.1"/>
    </source>
</evidence>
<reference evidence="2" key="1">
    <citation type="submission" date="2020-02" db="EMBL/GenBank/DDBJ databases">
        <authorList>
            <person name="Meier V. D."/>
        </authorList>
    </citation>
    <scope>NUCLEOTIDE SEQUENCE</scope>
    <source>
        <strain evidence="2">AVDCRST_MAG29</strain>
    </source>
</reference>
<dbReference type="EC" id="2.7.8.5" evidence="2"/>
<name>A0A6J4LY13_9ACTN</name>
<organism evidence="2">
    <name type="scientific">uncultured Nocardioidaceae bacterium</name>
    <dbReference type="NCBI Taxonomy" id="253824"/>
    <lineage>
        <taxon>Bacteria</taxon>
        <taxon>Bacillati</taxon>
        <taxon>Actinomycetota</taxon>
        <taxon>Actinomycetes</taxon>
        <taxon>Propionibacteriales</taxon>
        <taxon>Nocardioidaceae</taxon>
        <taxon>environmental samples</taxon>
    </lineage>
</organism>
<dbReference type="EMBL" id="CADCUG010000114">
    <property type="protein sequence ID" value="CAA9344939.1"/>
    <property type="molecule type" value="Genomic_DNA"/>
</dbReference>
<dbReference type="AlphaFoldDB" id="A0A6J4LY13"/>
<protein>
    <submittedName>
        <fullName evidence="2">CDP-diacylglycerol--glycerol-3-phosphate 3-phosphatidyltransferase</fullName>
        <ecNumber evidence="2">2.7.8.5</ecNumber>
    </submittedName>
</protein>
<accession>A0A6J4LY13</accession>
<keyword evidence="2" id="KW-0808">Transferase</keyword>
<feature type="region of interest" description="Disordered" evidence="1">
    <location>
        <begin position="188"/>
        <end position="211"/>
    </location>
</feature>
<proteinExistence type="predicted"/>
<feature type="non-terminal residue" evidence="2">
    <location>
        <position position="1"/>
    </location>
</feature>
<dbReference type="GO" id="GO:0008444">
    <property type="term" value="F:CDP-diacylglycerol-glycerol-3-phosphate 3-phosphatidyltransferase activity"/>
    <property type="evidence" value="ECO:0007669"/>
    <property type="project" value="UniProtKB-EC"/>
</dbReference>
<feature type="compositionally biased region" description="Gly residues" evidence="1">
    <location>
        <begin position="36"/>
        <end position="52"/>
    </location>
</feature>
<gene>
    <name evidence="2" type="ORF">AVDCRST_MAG29-1806</name>
</gene>
<feature type="compositionally biased region" description="Low complexity" evidence="1">
    <location>
        <begin position="26"/>
        <end position="35"/>
    </location>
</feature>
<feature type="compositionally biased region" description="Low complexity" evidence="1">
    <location>
        <begin position="114"/>
        <end position="123"/>
    </location>
</feature>
<feature type="compositionally biased region" description="Basic and acidic residues" evidence="1">
    <location>
        <begin position="62"/>
        <end position="76"/>
    </location>
</feature>
<evidence type="ECO:0000256" key="1">
    <source>
        <dbReference type="SAM" id="MobiDB-lite"/>
    </source>
</evidence>
<sequence>DGGEWGCALRPGLDDSEPDQLRPTARRAAVPVARAGAGGGRAGAAGADGIGGDRLPRRRAREKAQPELQGRADPRPGGRPAVHPGGRHRPRAARHHPRGPGAVAAPARHRPRRPGAVPAHPRVQLPAGPLPRQGRHRRAAVRLSAAPARGRVRHRGSAGEHVRLELRDLGCGAVLVGRPAVRLAGAHSAADASRGLGAHGGRRRDATVAVM</sequence>
<feature type="non-terminal residue" evidence="2">
    <location>
        <position position="211"/>
    </location>
</feature>
<feature type="compositionally biased region" description="Basic residues" evidence="1">
    <location>
        <begin position="85"/>
        <end position="98"/>
    </location>
</feature>